<proteinExistence type="predicted"/>
<evidence type="ECO:0000313" key="1">
    <source>
        <dbReference type="EMBL" id="JAH38066.1"/>
    </source>
</evidence>
<name>A0A0E9S9W3_ANGAN</name>
<organism evidence="1">
    <name type="scientific">Anguilla anguilla</name>
    <name type="common">European freshwater eel</name>
    <name type="synonym">Muraena anguilla</name>
    <dbReference type="NCBI Taxonomy" id="7936"/>
    <lineage>
        <taxon>Eukaryota</taxon>
        <taxon>Metazoa</taxon>
        <taxon>Chordata</taxon>
        <taxon>Craniata</taxon>
        <taxon>Vertebrata</taxon>
        <taxon>Euteleostomi</taxon>
        <taxon>Actinopterygii</taxon>
        <taxon>Neopterygii</taxon>
        <taxon>Teleostei</taxon>
        <taxon>Anguilliformes</taxon>
        <taxon>Anguillidae</taxon>
        <taxon>Anguilla</taxon>
    </lineage>
</organism>
<accession>A0A0E9S9W3</accession>
<dbReference type="EMBL" id="GBXM01070511">
    <property type="protein sequence ID" value="JAH38066.1"/>
    <property type="molecule type" value="Transcribed_RNA"/>
</dbReference>
<sequence length="36" mass="4181">MLYSRSINLFFLFFVLNKLFPAAASMPSGYLKPPLW</sequence>
<dbReference type="AlphaFoldDB" id="A0A0E9S9W3"/>
<protein>
    <submittedName>
        <fullName evidence="1">Uncharacterized protein</fullName>
    </submittedName>
</protein>
<reference evidence="1" key="1">
    <citation type="submission" date="2014-11" db="EMBL/GenBank/DDBJ databases">
        <authorList>
            <person name="Amaro Gonzalez C."/>
        </authorList>
    </citation>
    <scope>NUCLEOTIDE SEQUENCE</scope>
</reference>
<reference evidence="1" key="2">
    <citation type="journal article" date="2015" name="Fish Shellfish Immunol.">
        <title>Early steps in the European eel (Anguilla anguilla)-Vibrio vulnificus interaction in the gills: Role of the RtxA13 toxin.</title>
        <authorList>
            <person name="Callol A."/>
            <person name="Pajuelo D."/>
            <person name="Ebbesson L."/>
            <person name="Teles M."/>
            <person name="MacKenzie S."/>
            <person name="Amaro C."/>
        </authorList>
    </citation>
    <scope>NUCLEOTIDE SEQUENCE</scope>
</reference>